<name>A0A6P2BMW7_9ACTN</name>
<dbReference type="EMBL" id="RPFW01000011">
    <property type="protein sequence ID" value="TVY99966.1"/>
    <property type="molecule type" value="Genomic_DNA"/>
</dbReference>
<protein>
    <submittedName>
        <fullName evidence="3">ArsR family transcriptional regulator</fullName>
    </submittedName>
</protein>
<evidence type="ECO:0000256" key="1">
    <source>
        <dbReference type="SAM" id="MobiDB-lite"/>
    </source>
</evidence>
<dbReference type="Proteomes" id="UP000460272">
    <property type="component" value="Unassembled WGS sequence"/>
</dbReference>
<feature type="region of interest" description="Disordered" evidence="1">
    <location>
        <begin position="77"/>
        <end position="100"/>
    </location>
</feature>
<proteinExistence type="predicted"/>
<feature type="domain" description="HTH arsR-type" evidence="2">
    <location>
        <begin position="159"/>
        <end position="255"/>
    </location>
</feature>
<accession>A0A6P2BMW7</accession>
<organism evidence="3 4">
    <name type="scientific">Trebonia kvetii</name>
    <dbReference type="NCBI Taxonomy" id="2480626"/>
    <lineage>
        <taxon>Bacteria</taxon>
        <taxon>Bacillati</taxon>
        <taxon>Actinomycetota</taxon>
        <taxon>Actinomycetes</taxon>
        <taxon>Streptosporangiales</taxon>
        <taxon>Treboniaceae</taxon>
        <taxon>Trebonia</taxon>
    </lineage>
</organism>
<dbReference type="InterPro" id="IPR036388">
    <property type="entry name" value="WH-like_DNA-bd_sf"/>
</dbReference>
<dbReference type="Gene3D" id="1.10.10.10">
    <property type="entry name" value="Winged helix-like DNA-binding domain superfamily/Winged helix DNA-binding domain"/>
    <property type="match status" value="1"/>
</dbReference>
<sequence length="349" mass="37268">MTVTGSSMPGDPVRATLTSPVRPTPGSPRLIPNGCGVSAPAPTTRSVAADPASAAAVASTVTRMTWSARPECPALPVNRSVDSTPVMRMPSSSHARGTATISRRANRPLERTLPRALVKTILSSVVFRNMSSEQIPGQGAAGAGAETEAEELSVLTDATGMRAMAHPVRMALLELFGFRETLTATQASEALGESPANCAFHLRTLAKYGFVKEAGGGRGRERPWMLASRHVRITTELPDPQAALAAGELGRLMFERWVERARSVQGSAAPLPGWEDATGWTRSHVFLTAAETEELMEQMRLMLDKYKDRLANPARRPDGARPVEWALFASPVADWAEPPAGEAGEDAPK</sequence>
<comment type="caution">
    <text evidence="3">The sequence shown here is derived from an EMBL/GenBank/DDBJ whole genome shotgun (WGS) entry which is preliminary data.</text>
</comment>
<evidence type="ECO:0000313" key="4">
    <source>
        <dbReference type="Proteomes" id="UP000460272"/>
    </source>
</evidence>
<dbReference type="GO" id="GO:0003700">
    <property type="term" value="F:DNA-binding transcription factor activity"/>
    <property type="evidence" value="ECO:0007669"/>
    <property type="project" value="InterPro"/>
</dbReference>
<gene>
    <name evidence="3" type="ORF">EAS64_39995</name>
</gene>
<keyword evidence="4" id="KW-1185">Reference proteome</keyword>
<feature type="region of interest" description="Disordered" evidence="1">
    <location>
        <begin position="1"/>
        <end position="28"/>
    </location>
</feature>
<dbReference type="CDD" id="cd00090">
    <property type="entry name" value="HTH_ARSR"/>
    <property type="match status" value="1"/>
</dbReference>
<dbReference type="AlphaFoldDB" id="A0A6P2BMW7"/>
<dbReference type="SUPFAM" id="SSF46785">
    <property type="entry name" value="Winged helix' DNA-binding domain"/>
    <property type="match status" value="1"/>
</dbReference>
<evidence type="ECO:0000313" key="3">
    <source>
        <dbReference type="EMBL" id="TVY99966.1"/>
    </source>
</evidence>
<dbReference type="InterPro" id="IPR011991">
    <property type="entry name" value="ArsR-like_HTH"/>
</dbReference>
<dbReference type="Pfam" id="PF12840">
    <property type="entry name" value="HTH_20"/>
    <property type="match status" value="1"/>
</dbReference>
<dbReference type="InterPro" id="IPR036390">
    <property type="entry name" value="WH_DNA-bd_sf"/>
</dbReference>
<reference evidence="3 4" key="1">
    <citation type="submission" date="2018-11" db="EMBL/GenBank/DDBJ databases">
        <title>Trebonia kvetii gen.nov., sp.nov., a novel acidophilic actinobacterium, and proposal of the new actinobacterial family Treboniaceae fam. nov.</title>
        <authorList>
            <person name="Rapoport D."/>
            <person name="Sagova-Mareckova M."/>
            <person name="Sedlacek I."/>
            <person name="Provaznik J."/>
            <person name="Kralova S."/>
            <person name="Pavlinic D."/>
            <person name="Benes V."/>
            <person name="Kopecky J."/>
        </authorList>
    </citation>
    <scope>NUCLEOTIDE SEQUENCE [LARGE SCALE GENOMIC DNA]</scope>
    <source>
        <strain evidence="3 4">15Tr583</strain>
    </source>
</reference>
<dbReference type="SMART" id="SM00418">
    <property type="entry name" value="HTH_ARSR"/>
    <property type="match status" value="1"/>
</dbReference>
<evidence type="ECO:0000259" key="2">
    <source>
        <dbReference type="SMART" id="SM00418"/>
    </source>
</evidence>
<feature type="compositionally biased region" description="Polar residues" evidence="1">
    <location>
        <begin position="90"/>
        <end position="100"/>
    </location>
</feature>
<dbReference type="InterPro" id="IPR001845">
    <property type="entry name" value="HTH_ArsR_DNA-bd_dom"/>
</dbReference>
<dbReference type="OrthoDB" id="7945987at2"/>